<dbReference type="RefSeq" id="WP_286353651.1">
    <property type="nucleotide sequence ID" value="NZ_AP027079.1"/>
</dbReference>
<sequence length="569" mass="60291">MKIALLQLNARLGDPEGNGRRVEAAYAQAVSAGAELVLAPELAIPGYLLEDRLWEPGMRRRIEVESHRLAALSGAVPLVFGTARPAPSGRLWNELWWCEGGALRHCAHKRVLPSYDVFDEHRYFEPDAAPQPLVAFHDHRIGLSICEDLWADPQLGNAPVGYGVDPIADLAAAGATLILNASASPSALGSYLPPGRSAPWAIPSKDAQRRRLLPGLTQKHGIPIAYASRVGAESWLLFDGGSGLALPDGRWQGCAPFHEGPLSVDPGAPGEAWHAVGDGPWLRKALVTGLRDNLAKQGLEALVVGLSGGIDSAVAAALAVEALGPGRVLGAALPTRFSSAESSALAEQQARHLGVAFLSLDAEAPFAGFSTALEKALPGRTFGLTDENLQSRCRGSLLLALTSEPDIQRRLGTERIAVLNTGNKSEAATGYFTLYGDGIGAFAPLGDCLKARVYALARDLGEAVPRGVVDRPPTAELRPGQTDEASLLPYVQLDAILGAALEAQRPEEGLADDLALLLEGEALAQARAALPRILGLLRRTEFKRRQLPFAFKVSPKAFGAGRRIPLTAL</sequence>
<evidence type="ECO:0000256" key="8">
    <source>
        <dbReference type="RuleBase" id="RU003811"/>
    </source>
</evidence>
<keyword evidence="4 7" id="KW-0547">Nucleotide-binding</keyword>
<evidence type="ECO:0000256" key="2">
    <source>
        <dbReference type="ARBA" id="ARBA00007145"/>
    </source>
</evidence>
<dbReference type="InterPro" id="IPR014445">
    <property type="entry name" value="Gln-dep_NAD_synthase"/>
</dbReference>
<dbReference type="PANTHER" id="PTHR23090:SF9">
    <property type="entry name" value="GLUTAMINE-DEPENDENT NAD(+) SYNTHETASE"/>
    <property type="match status" value="1"/>
</dbReference>
<dbReference type="CDD" id="cd07570">
    <property type="entry name" value="GAT_Gln-NAD-synth"/>
    <property type="match status" value="1"/>
</dbReference>
<accession>A0ABM8DSC9</accession>
<dbReference type="Pfam" id="PF00795">
    <property type="entry name" value="CN_hydrolase"/>
    <property type="match status" value="1"/>
</dbReference>
<comment type="catalytic activity">
    <reaction evidence="7">
        <text>deamido-NAD(+) + L-glutamine + ATP + H2O = L-glutamate + AMP + diphosphate + NAD(+) + H(+)</text>
        <dbReference type="Rhea" id="RHEA:24384"/>
        <dbReference type="ChEBI" id="CHEBI:15377"/>
        <dbReference type="ChEBI" id="CHEBI:15378"/>
        <dbReference type="ChEBI" id="CHEBI:29985"/>
        <dbReference type="ChEBI" id="CHEBI:30616"/>
        <dbReference type="ChEBI" id="CHEBI:33019"/>
        <dbReference type="ChEBI" id="CHEBI:57540"/>
        <dbReference type="ChEBI" id="CHEBI:58359"/>
        <dbReference type="ChEBI" id="CHEBI:58437"/>
        <dbReference type="ChEBI" id="CHEBI:456215"/>
        <dbReference type="EC" id="6.3.5.1"/>
    </reaction>
</comment>
<name>A0ABM8DSC9_9BACT</name>
<proteinExistence type="inferred from homology"/>
<evidence type="ECO:0000259" key="9">
    <source>
        <dbReference type="PROSITE" id="PS50263"/>
    </source>
</evidence>
<dbReference type="NCBIfam" id="TIGR00552">
    <property type="entry name" value="nadE"/>
    <property type="match status" value="1"/>
</dbReference>
<dbReference type="Proteomes" id="UP001242010">
    <property type="component" value="Chromosome"/>
</dbReference>
<dbReference type="Gene3D" id="3.60.110.10">
    <property type="entry name" value="Carbon-nitrogen hydrolase"/>
    <property type="match status" value="1"/>
</dbReference>
<dbReference type="SUPFAM" id="SSF52402">
    <property type="entry name" value="Adenine nucleotide alpha hydrolases-like"/>
    <property type="match status" value="1"/>
</dbReference>
<keyword evidence="11" id="KW-1185">Reference proteome</keyword>
<dbReference type="PROSITE" id="PS50263">
    <property type="entry name" value="CN_HYDROLASE"/>
    <property type="match status" value="1"/>
</dbReference>
<evidence type="ECO:0000256" key="1">
    <source>
        <dbReference type="ARBA" id="ARBA00005188"/>
    </source>
</evidence>
<evidence type="ECO:0000256" key="3">
    <source>
        <dbReference type="ARBA" id="ARBA00022598"/>
    </source>
</evidence>
<dbReference type="InterPro" id="IPR003694">
    <property type="entry name" value="NAD_synthase"/>
</dbReference>
<comment type="similarity">
    <text evidence="2 7">In the C-terminal section; belongs to the NAD synthetase family.</text>
</comment>
<dbReference type="PIRSF" id="PIRSF006630">
    <property type="entry name" value="NADS_GAT"/>
    <property type="match status" value="1"/>
</dbReference>
<dbReference type="InterPro" id="IPR036526">
    <property type="entry name" value="C-N_Hydrolase_sf"/>
</dbReference>
<feature type="domain" description="CN hydrolase" evidence="9">
    <location>
        <begin position="1"/>
        <end position="268"/>
    </location>
</feature>
<dbReference type="PANTHER" id="PTHR23090">
    <property type="entry name" value="NH 3 /GLUTAMINE-DEPENDENT NAD + SYNTHETASE"/>
    <property type="match status" value="1"/>
</dbReference>
<dbReference type="InterPro" id="IPR022310">
    <property type="entry name" value="NAD/GMP_synthase"/>
</dbReference>
<comment type="pathway">
    <text evidence="1 7">Cofactor biosynthesis; NAD(+) biosynthesis; NAD(+) from deamido-NAD(+) (L-Gln route): step 1/1.</text>
</comment>
<organism evidence="10 11">
    <name type="scientific">Geothrix oryzae</name>
    <dbReference type="NCBI Taxonomy" id="2927975"/>
    <lineage>
        <taxon>Bacteria</taxon>
        <taxon>Pseudomonadati</taxon>
        <taxon>Acidobacteriota</taxon>
        <taxon>Holophagae</taxon>
        <taxon>Holophagales</taxon>
        <taxon>Holophagaceae</taxon>
        <taxon>Geothrix</taxon>
    </lineage>
</organism>
<evidence type="ECO:0000256" key="5">
    <source>
        <dbReference type="ARBA" id="ARBA00022840"/>
    </source>
</evidence>
<evidence type="ECO:0000256" key="7">
    <source>
        <dbReference type="PIRNR" id="PIRNR006630"/>
    </source>
</evidence>
<dbReference type="SUPFAM" id="SSF56317">
    <property type="entry name" value="Carbon-nitrogen hydrolase"/>
    <property type="match status" value="1"/>
</dbReference>
<dbReference type="CDD" id="cd00553">
    <property type="entry name" value="NAD_synthase"/>
    <property type="match status" value="1"/>
</dbReference>
<dbReference type="EC" id="6.3.5.1" evidence="7"/>
<keyword evidence="5 7" id="KW-0067">ATP-binding</keyword>
<reference evidence="11" key="1">
    <citation type="journal article" date="2023" name="Int. J. Syst. Evol. Microbiol.">
        <title>Mesoterricola silvestris gen. nov., sp. nov., Mesoterricola sediminis sp. nov., Geothrix oryzae sp. nov., Geothrix edaphica sp. nov., Geothrix rubra sp. nov., and Geothrix limicola sp. nov., six novel members of Acidobacteriota isolated from soils.</title>
        <authorList>
            <person name="Itoh H."/>
            <person name="Sugisawa Y."/>
            <person name="Mise K."/>
            <person name="Xu Z."/>
            <person name="Kuniyasu M."/>
            <person name="Ushijima N."/>
            <person name="Kawano K."/>
            <person name="Kobayashi E."/>
            <person name="Shiratori Y."/>
            <person name="Masuda Y."/>
            <person name="Senoo K."/>
        </authorList>
    </citation>
    <scope>NUCLEOTIDE SEQUENCE [LARGE SCALE GENOMIC DNA]</scope>
    <source>
        <strain evidence="11">Red222</strain>
    </source>
</reference>
<keyword evidence="6 7" id="KW-0520">NAD</keyword>
<gene>
    <name evidence="10" type="ORF">GETHOR_20320</name>
</gene>
<protein>
    <recommendedName>
        <fullName evidence="7">Glutamine-dependent NAD(+) synthetase</fullName>
        <ecNumber evidence="7">6.3.5.1</ecNumber>
    </recommendedName>
    <alternativeName>
        <fullName evidence="7">NAD(+) synthase [glutamine-hydrolyzing]</fullName>
    </alternativeName>
</protein>
<evidence type="ECO:0000313" key="10">
    <source>
        <dbReference type="EMBL" id="BDU69931.1"/>
    </source>
</evidence>
<dbReference type="Gene3D" id="3.40.50.620">
    <property type="entry name" value="HUPs"/>
    <property type="match status" value="1"/>
</dbReference>
<evidence type="ECO:0000313" key="11">
    <source>
        <dbReference type="Proteomes" id="UP001242010"/>
    </source>
</evidence>
<dbReference type="EMBL" id="AP027079">
    <property type="protein sequence ID" value="BDU69931.1"/>
    <property type="molecule type" value="Genomic_DNA"/>
</dbReference>
<comment type="similarity">
    <text evidence="8">Belongs to the NAD synthetase family.</text>
</comment>
<dbReference type="Pfam" id="PF02540">
    <property type="entry name" value="NAD_synthase"/>
    <property type="match status" value="1"/>
</dbReference>
<dbReference type="InterPro" id="IPR014729">
    <property type="entry name" value="Rossmann-like_a/b/a_fold"/>
</dbReference>
<keyword evidence="3 7" id="KW-0436">Ligase</keyword>
<evidence type="ECO:0000256" key="4">
    <source>
        <dbReference type="ARBA" id="ARBA00022741"/>
    </source>
</evidence>
<evidence type="ECO:0000256" key="6">
    <source>
        <dbReference type="ARBA" id="ARBA00023027"/>
    </source>
</evidence>
<dbReference type="InterPro" id="IPR003010">
    <property type="entry name" value="C-N_Hydrolase"/>
</dbReference>